<reference evidence="1 2" key="1">
    <citation type="submission" date="2022-10" db="EMBL/GenBank/DDBJ databases">
        <title>The complete genomes of actinobacterial strains from the NBC collection.</title>
        <authorList>
            <person name="Joergensen T.S."/>
            <person name="Alvarez Arevalo M."/>
            <person name="Sterndorff E.B."/>
            <person name="Faurdal D."/>
            <person name="Vuksanovic O."/>
            <person name="Mourched A.-S."/>
            <person name="Charusanti P."/>
            <person name="Shaw S."/>
            <person name="Blin K."/>
            <person name="Weber T."/>
        </authorList>
    </citation>
    <scope>NUCLEOTIDE SEQUENCE [LARGE SCALE GENOMIC DNA]</scope>
    <source>
        <strain evidence="1 2">NBC_00156</strain>
    </source>
</reference>
<gene>
    <name evidence="1" type="ORF">OG350_28330</name>
</gene>
<sequence>MSAVHQDLSLLRRLYTGESVQQARRAIDGLQGGKSPIPEAASPAQQRLEARVLLSLLEFRDIYTRFPLGITVVRPEPNGIALGVESRERASEILFHLLPTCASDEEVQGVPGLRITRRDRTAIELQVLGEPARLRLFGLPARLWRSAEASTLDKWIDPDSMQLCWRSSPRSWTEVERKHRAQWENDNDRYTQVTQRGAWLSSGLLRRAGLLHTVANTFLIDGYRGATFDVARLVLRSSHVQEQGPGPHNFIAALVDPVCGLPLLLKRFRGDTDESYGRDQQFVLGDVGNTAVLDFRATIERPPSRLAPELWQAILRRVPQTGFTSSLSPGLIAGLCGLGAP</sequence>
<dbReference type="Proteomes" id="UP001622557">
    <property type="component" value="Chromosome"/>
</dbReference>
<accession>A0ABZ1KTS1</accession>
<evidence type="ECO:0000313" key="2">
    <source>
        <dbReference type="Proteomes" id="UP001622557"/>
    </source>
</evidence>
<keyword evidence="2" id="KW-1185">Reference proteome</keyword>
<dbReference type="GeneID" id="97284423"/>
<protein>
    <submittedName>
        <fullName evidence="1">Uncharacterized protein</fullName>
    </submittedName>
</protein>
<name>A0ABZ1KTS1_STRAH</name>
<dbReference type="RefSeq" id="WP_405451058.1">
    <property type="nucleotide sequence ID" value="NZ_CP108164.1"/>
</dbReference>
<proteinExistence type="predicted"/>
<evidence type="ECO:0000313" key="1">
    <source>
        <dbReference type="EMBL" id="WTQ83973.1"/>
    </source>
</evidence>
<organism evidence="1 2">
    <name type="scientific">Streptomyces achromogenes</name>
    <dbReference type="NCBI Taxonomy" id="67255"/>
    <lineage>
        <taxon>Bacteria</taxon>
        <taxon>Bacillati</taxon>
        <taxon>Actinomycetota</taxon>
        <taxon>Actinomycetes</taxon>
        <taxon>Kitasatosporales</taxon>
        <taxon>Streptomycetaceae</taxon>
        <taxon>Streptomyces</taxon>
    </lineage>
</organism>
<dbReference type="EMBL" id="CP108164">
    <property type="protein sequence ID" value="WTQ83973.1"/>
    <property type="molecule type" value="Genomic_DNA"/>
</dbReference>